<dbReference type="CDD" id="cd00293">
    <property type="entry name" value="USP-like"/>
    <property type="match status" value="1"/>
</dbReference>
<dbReference type="PANTHER" id="PTHR46268">
    <property type="entry name" value="STRESS RESPONSE PROTEIN NHAX"/>
    <property type="match status" value="1"/>
</dbReference>
<comment type="caution">
    <text evidence="3">The sequence shown here is derived from an EMBL/GenBank/DDBJ whole genome shotgun (WGS) entry which is preliminary data.</text>
</comment>
<proteinExistence type="inferred from homology"/>
<reference evidence="4" key="1">
    <citation type="journal article" date="2019" name="Int. J. Syst. Evol. Microbiol.">
        <title>The Global Catalogue of Microorganisms (GCM) 10K type strain sequencing project: providing services to taxonomists for standard genome sequencing and annotation.</title>
        <authorList>
            <consortium name="The Broad Institute Genomics Platform"/>
            <consortium name="The Broad Institute Genome Sequencing Center for Infectious Disease"/>
            <person name="Wu L."/>
            <person name="Ma J."/>
        </authorList>
    </citation>
    <scope>NUCLEOTIDE SEQUENCE [LARGE SCALE GENOMIC DNA]</scope>
    <source>
        <strain evidence="4">NBRC 101365</strain>
    </source>
</reference>
<dbReference type="Proteomes" id="UP001156882">
    <property type="component" value="Unassembled WGS sequence"/>
</dbReference>
<name>A0ABQ6CKW9_9HYPH</name>
<feature type="domain" description="UspA" evidence="2">
    <location>
        <begin position="158"/>
        <end position="277"/>
    </location>
</feature>
<accession>A0ABQ6CKW9</accession>
<evidence type="ECO:0000313" key="4">
    <source>
        <dbReference type="Proteomes" id="UP001156882"/>
    </source>
</evidence>
<dbReference type="InterPro" id="IPR006016">
    <property type="entry name" value="UspA"/>
</dbReference>
<dbReference type="PANTHER" id="PTHR46268:SF15">
    <property type="entry name" value="UNIVERSAL STRESS PROTEIN HP_0031"/>
    <property type="match status" value="1"/>
</dbReference>
<gene>
    <name evidence="3" type="ORF">GCM10007874_19290</name>
</gene>
<sequence length="280" mass="30436">MPYPNLLVHVQDDDHSDARIRLAISLARRFGAALTGVAAAKIDPVVSASTGLARPANSGGVVAVDLEFIESCLRAAEARFRRIMTASRMRATWHSRLDYPAEAICLYAMTSDLVVAGRRAEATLHAPQSAFDPADVIMKAGRPVLVVPPGLPDFSGERVVVGWKNTREARRAVTDALPFLQAAKQVSVVEFTRRQDMPAAREQTLAVADFLRTHGVVATSDAVPYRRGTTAEQLIAFAEQNNADLIVAGAYGHTWLHEWIFGGVTQVLLQRCPVCCLLSH</sequence>
<comment type="similarity">
    <text evidence="1">Belongs to the universal stress protein A family.</text>
</comment>
<organism evidence="3 4">
    <name type="scientific">Labrys miyagiensis</name>
    <dbReference type="NCBI Taxonomy" id="346912"/>
    <lineage>
        <taxon>Bacteria</taxon>
        <taxon>Pseudomonadati</taxon>
        <taxon>Pseudomonadota</taxon>
        <taxon>Alphaproteobacteria</taxon>
        <taxon>Hyphomicrobiales</taxon>
        <taxon>Xanthobacteraceae</taxon>
        <taxon>Labrys</taxon>
    </lineage>
</organism>
<keyword evidence="4" id="KW-1185">Reference proteome</keyword>
<dbReference type="EMBL" id="BSPC01000015">
    <property type="protein sequence ID" value="GLS18912.1"/>
    <property type="molecule type" value="Genomic_DNA"/>
</dbReference>
<evidence type="ECO:0000256" key="1">
    <source>
        <dbReference type="ARBA" id="ARBA00008791"/>
    </source>
</evidence>
<evidence type="ECO:0000259" key="2">
    <source>
        <dbReference type="Pfam" id="PF00582"/>
    </source>
</evidence>
<evidence type="ECO:0000313" key="3">
    <source>
        <dbReference type="EMBL" id="GLS18912.1"/>
    </source>
</evidence>
<dbReference type="SUPFAM" id="SSF52402">
    <property type="entry name" value="Adenine nucleotide alpha hydrolases-like"/>
    <property type="match status" value="2"/>
</dbReference>
<protein>
    <recommendedName>
        <fullName evidence="2">UspA domain-containing protein</fullName>
    </recommendedName>
</protein>
<dbReference type="Pfam" id="PF00582">
    <property type="entry name" value="Usp"/>
    <property type="match status" value="1"/>
</dbReference>
<dbReference type="RefSeq" id="WP_284311776.1">
    <property type="nucleotide sequence ID" value="NZ_BSPC01000015.1"/>
</dbReference>
<dbReference type="Gene3D" id="3.40.50.12370">
    <property type="match status" value="1"/>
</dbReference>